<feature type="domain" description="FERM" evidence="9">
    <location>
        <begin position="151"/>
        <end position="490"/>
    </location>
</feature>
<dbReference type="CDD" id="cd17093">
    <property type="entry name" value="FERM2_F1_Myosin-VII"/>
    <property type="match status" value="1"/>
</dbReference>
<evidence type="ECO:0000256" key="6">
    <source>
        <dbReference type="ARBA" id="ARBA00022840"/>
    </source>
</evidence>
<dbReference type="PROSITE" id="PS50057">
    <property type="entry name" value="FERM_3"/>
    <property type="match status" value="1"/>
</dbReference>
<dbReference type="InterPro" id="IPR038185">
    <property type="entry name" value="MyTH4_dom_sf"/>
</dbReference>
<dbReference type="Pfam" id="PF00373">
    <property type="entry name" value="FERM_M"/>
    <property type="match status" value="1"/>
</dbReference>
<evidence type="ECO:0000256" key="4">
    <source>
        <dbReference type="ARBA" id="ARBA00022737"/>
    </source>
</evidence>
<evidence type="ECO:0000256" key="1">
    <source>
        <dbReference type="ARBA" id="ARBA00004496"/>
    </source>
</evidence>
<dbReference type="Pfam" id="PF00784">
    <property type="entry name" value="MyTH4"/>
    <property type="match status" value="1"/>
</dbReference>
<dbReference type="InterPro" id="IPR014352">
    <property type="entry name" value="FERM/acyl-CoA-bd_prot_sf"/>
</dbReference>
<dbReference type="PROSITE" id="PS51016">
    <property type="entry name" value="MYTH4"/>
    <property type="match status" value="1"/>
</dbReference>
<dbReference type="SUPFAM" id="SSF50729">
    <property type="entry name" value="PH domain-like"/>
    <property type="match status" value="1"/>
</dbReference>
<dbReference type="InterPro" id="IPR051567">
    <property type="entry name" value="Unconventional_Myosin_ATPase"/>
</dbReference>
<name>A0AA47NTH1_MERPO</name>
<sequence length="501" mass="56467">MGDYPTKQSQSSLELTDQVFGPATQNEALRDEIYCQVMKQMTSNNNRFSLEQGWQLLWLCCGLFPPSPPLFKHTQRFLDSRPREPLAADCLKRLQSSRSAITTAPPEVTSGYCIATITAPPEVNSGTVVPQPPQHQQAVEVDTIQQNSTQIYHKIHFPNDTAEASPPATDQPVIEVATSTRVRDLVHSLAGRLSLNSADGFSVFVKTPDTVLSLNEADYFFDSLKQITDWSKKAKHVNDAGDPVAVSYMVFFMRKLWYNVIPGRDLEADLIFHYPQELPKYLHGYHEVSKEEMVHIGALLFRIKTGEGDPKQLAGIPKMLKELLPADQIKASSENEWKKSISAAYNKQAKMTIKEAMVEFLKAVYRWQTFGCAFFNVKFKIHCQNKSAAPLESGSNYTKPNRKQTSERNFPDIVRISVSKMGVSIIHPKTKEVLATHPFNSIANWCSGSTYFHMTLGSLVGGSKFLCETSLGYKMDDLITSYVNMYLKEQRAGQRNQRFNM</sequence>
<evidence type="ECO:0000259" key="10">
    <source>
        <dbReference type="PROSITE" id="PS51016"/>
    </source>
</evidence>
<dbReference type="Proteomes" id="UP001174136">
    <property type="component" value="Unassembled WGS sequence"/>
</dbReference>
<dbReference type="CDD" id="cd14473">
    <property type="entry name" value="FERM_B-lobe"/>
    <property type="match status" value="1"/>
</dbReference>
<dbReference type="EMBL" id="JAOPHQ010004843">
    <property type="protein sequence ID" value="KAK0137916.1"/>
    <property type="molecule type" value="Genomic_DNA"/>
</dbReference>
<dbReference type="InterPro" id="IPR029071">
    <property type="entry name" value="Ubiquitin-like_domsf"/>
</dbReference>
<evidence type="ECO:0000256" key="3">
    <source>
        <dbReference type="ARBA" id="ARBA00022490"/>
    </source>
</evidence>
<evidence type="ECO:0000256" key="2">
    <source>
        <dbReference type="ARBA" id="ARBA00008314"/>
    </source>
</evidence>
<dbReference type="InterPro" id="IPR011993">
    <property type="entry name" value="PH-like_dom_sf"/>
</dbReference>
<dbReference type="Pfam" id="PF02174">
    <property type="entry name" value="IRS"/>
    <property type="match status" value="1"/>
</dbReference>
<comment type="subcellular location">
    <subcellularLocation>
        <location evidence="1">Cytoplasm</location>
    </subcellularLocation>
</comment>
<dbReference type="AlphaFoldDB" id="A0AA47NTH1"/>
<dbReference type="InterPro" id="IPR019748">
    <property type="entry name" value="FERM_central"/>
</dbReference>
<dbReference type="CDD" id="cd13199">
    <property type="entry name" value="FERM_C2_MyoVII"/>
    <property type="match status" value="1"/>
</dbReference>
<dbReference type="InterPro" id="IPR002404">
    <property type="entry name" value="IRS_PTB"/>
</dbReference>
<feature type="domain" description="MyTH4" evidence="10">
    <location>
        <begin position="1"/>
        <end position="115"/>
    </location>
</feature>
<evidence type="ECO:0000259" key="9">
    <source>
        <dbReference type="PROSITE" id="PS50057"/>
    </source>
</evidence>
<dbReference type="GO" id="GO:0005737">
    <property type="term" value="C:cytoplasm"/>
    <property type="evidence" value="ECO:0007669"/>
    <property type="project" value="UniProtKB-SubCell"/>
</dbReference>
<evidence type="ECO:0000256" key="5">
    <source>
        <dbReference type="ARBA" id="ARBA00022741"/>
    </source>
</evidence>
<keyword evidence="6" id="KW-0067">ATP-binding</keyword>
<dbReference type="InterPro" id="IPR000299">
    <property type="entry name" value="FERM_domain"/>
</dbReference>
<dbReference type="PANTHER" id="PTHR22692">
    <property type="entry name" value="MYOSIN VII, XV"/>
    <property type="match status" value="1"/>
</dbReference>
<dbReference type="Gene3D" id="1.20.80.10">
    <property type="match status" value="1"/>
</dbReference>
<dbReference type="SUPFAM" id="SSF54236">
    <property type="entry name" value="Ubiquitin-like"/>
    <property type="match status" value="1"/>
</dbReference>
<comment type="similarity">
    <text evidence="2">Belongs to the TRAFAC class myosin-kinesin ATPase superfamily. Myosin family.</text>
</comment>
<dbReference type="GO" id="GO:0003779">
    <property type="term" value="F:actin binding"/>
    <property type="evidence" value="ECO:0007669"/>
    <property type="project" value="UniProtKB-KW"/>
</dbReference>
<dbReference type="SMART" id="SM00295">
    <property type="entry name" value="B41"/>
    <property type="match status" value="1"/>
</dbReference>
<dbReference type="Gene3D" id="2.30.29.30">
    <property type="entry name" value="Pleckstrin-homology domain (PH domain)/Phosphotyrosine-binding domain (PTB)"/>
    <property type="match status" value="1"/>
</dbReference>
<gene>
    <name evidence="11" type="primary">MYO7B</name>
    <name evidence="11" type="ORF">N1851_025887</name>
</gene>
<keyword evidence="4" id="KW-0677">Repeat</keyword>
<dbReference type="Gene3D" id="1.25.40.530">
    <property type="entry name" value="MyTH4 domain"/>
    <property type="match status" value="1"/>
</dbReference>
<dbReference type="InterPro" id="IPR035963">
    <property type="entry name" value="FERM_2"/>
</dbReference>
<keyword evidence="7" id="KW-0505">Motor protein</keyword>
<proteinExistence type="inferred from homology"/>
<protein>
    <submittedName>
        <fullName evidence="11">Unconventional myosin-VIIb</fullName>
    </submittedName>
</protein>
<dbReference type="InterPro" id="IPR041794">
    <property type="entry name" value="MyoVII_FERM_C2"/>
</dbReference>
<dbReference type="InterPro" id="IPR019749">
    <property type="entry name" value="Band_41_domain"/>
</dbReference>
<keyword evidence="5" id="KW-0547">Nucleotide-binding</keyword>
<evidence type="ECO:0000256" key="8">
    <source>
        <dbReference type="ARBA" id="ARBA00023203"/>
    </source>
</evidence>
<keyword evidence="8" id="KW-0009">Actin-binding</keyword>
<dbReference type="GO" id="GO:0005856">
    <property type="term" value="C:cytoskeleton"/>
    <property type="evidence" value="ECO:0007669"/>
    <property type="project" value="InterPro"/>
</dbReference>
<comment type="caution">
    <text evidence="11">The sequence shown here is derived from an EMBL/GenBank/DDBJ whole genome shotgun (WGS) entry which is preliminary data.</text>
</comment>
<organism evidence="11 12">
    <name type="scientific">Merluccius polli</name>
    <name type="common">Benguela hake</name>
    <name type="synonym">Merluccius cadenati</name>
    <dbReference type="NCBI Taxonomy" id="89951"/>
    <lineage>
        <taxon>Eukaryota</taxon>
        <taxon>Metazoa</taxon>
        <taxon>Chordata</taxon>
        <taxon>Craniata</taxon>
        <taxon>Vertebrata</taxon>
        <taxon>Euteleostomi</taxon>
        <taxon>Actinopterygii</taxon>
        <taxon>Neopterygii</taxon>
        <taxon>Teleostei</taxon>
        <taxon>Neoteleostei</taxon>
        <taxon>Acanthomorphata</taxon>
        <taxon>Zeiogadaria</taxon>
        <taxon>Gadariae</taxon>
        <taxon>Gadiformes</taxon>
        <taxon>Gadoidei</taxon>
        <taxon>Merlucciidae</taxon>
        <taxon>Merluccius</taxon>
    </lineage>
</organism>
<dbReference type="PANTHER" id="PTHR22692:SF24">
    <property type="entry name" value="MYOSIN VIIB"/>
    <property type="match status" value="1"/>
</dbReference>
<accession>A0AA47NTH1</accession>
<dbReference type="GO" id="GO:0005524">
    <property type="term" value="F:ATP binding"/>
    <property type="evidence" value="ECO:0007669"/>
    <property type="project" value="UniProtKB-KW"/>
</dbReference>
<keyword evidence="12" id="KW-1185">Reference proteome</keyword>
<dbReference type="Gene3D" id="3.10.20.90">
    <property type="entry name" value="Phosphatidylinositol 3-kinase Catalytic Subunit, Chain A, domain 1"/>
    <property type="match status" value="1"/>
</dbReference>
<evidence type="ECO:0000313" key="11">
    <source>
        <dbReference type="EMBL" id="KAK0137916.1"/>
    </source>
</evidence>
<reference evidence="11" key="1">
    <citation type="journal article" date="2023" name="Front. Mar. Sci.">
        <title>A new Merluccius polli reference genome to investigate the effects of global change in West African waters.</title>
        <authorList>
            <person name="Mateo J.L."/>
            <person name="Blanco-Fernandez C."/>
            <person name="Garcia-Vazquez E."/>
            <person name="Machado-Schiaffino G."/>
        </authorList>
    </citation>
    <scope>NUCLEOTIDE SEQUENCE</scope>
    <source>
        <strain evidence="11">C29</strain>
        <tissue evidence="11">Fin</tissue>
    </source>
</reference>
<keyword evidence="3" id="KW-0963">Cytoplasm</keyword>
<evidence type="ECO:0000256" key="7">
    <source>
        <dbReference type="ARBA" id="ARBA00023175"/>
    </source>
</evidence>
<dbReference type="InterPro" id="IPR000857">
    <property type="entry name" value="MyTH4_dom"/>
</dbReference>
<dbReference type="SMART" id="SM00139">
    <property type="entry name" value="MyTH4"/>
    <property type="match status" value="1"/>
</dbReference>
<evidence type="ECO:0000313" key="12">
    <source>
        <dbReference type="Proteomes" id="UP001174136"/>
    </source>
</evidence>
<dbReference type="SUPFAM" id="SSF47031">
    <property type="entry name" value="Second domain of FERM"/>
    <property type="match status" value="1"/>
</dbReference>